<dbReference type="AlphaFoldDB" id="A0A382BU02"/>
<feature type="region of interest" description="Disordered" evidence="1">
    <location>
        <begin position="19"/>
        <end position="41"/>
    </location>
</feature>
<proteinExistence type="predicted"/>
<gene>
    <name evidence="2" type="ORF">METZ01_LOCUS169855</name>
</gene>
<evidence type="ECO:0000313" key="2">
    <source>
        <dbReference type="EMBL" id="SVB17001.1"/>
    </source>
</evidence>
<organism evidence="2">
    <name type="scientific">marine metagenome</name>
    <dbReference type="NCBI Taxonomy" id="408172"/>
    <lineage>
        <taxon>unclassified sequences</taxon>
        <taxon>metagenomes</taxon>
        <taxon>ecological metagenomes</taxon>
    </lineage>
</organism>
<dbReference type="AntiFam" id="ANF00015">
    <property type="entry name" value="tRNA translation"/>
</dbReference>
<dbReference type="EMBL" id="UINC01031251">
    <property type="protein sequence ID" value="SVB17001.1"/>
    <property type="molecule type" value="Genomic_DNA"/>
</dbReference>
<accession>A0A382BU02</accession>
<protein>
    <submittedName>
        <fullName evidence="2">Uncharacterized protein</fullName>
    </submittedName>
</protein>
<reference evidence="2" key="1">
    <citation type="submission" date="2018-05" db="EMBL/GenBank/DDBJ databases">
        <authorList>
            <person name="Lanie J.A."/>
            <person name="Ng W.-L."/>
            <person name="Kazmierczak K.M."/>
            <person name="Andrzejewski T.M."/>
            <person name="Davidsen T.M."/>
            <person name="Wayne K.J."/>
            <person name="Tettelin H."/>
            <person name="Glass J.I."/>
            <person name="Rusch D."/>
            <person name="Podicherti R."/>
            <person name="Tsui H.-C.T."/>
            <person name="Winkler M.E."/>
        </authorList>
    </citation>
    <scope>NUCLEOTIDE SEQUENCE</scope>
</reference>
<name>A0A382BU02_9ZZZZ</name>
<evidence type="ECO:0000256" key="1">
    <source>
        <dbReference type="SAM" id="MobiDB-lite"/>
    </source>
</evidence>
<sequence>MLLIYKAEVVELVDALDSKSSGGNPVTVRVRPSAPIDESSL</sequence>